<reference evidence="1 2" key="1">
    <citation type="submission" date="2016-02" db="EMBL/GenBank/DDBJ databases">
        <title>Genome analysis of coral dinoflagellate symbionts highlights evolutionary adaptations to a symbiotic lifestyle.</title>
        <authorList>
            <person name="Aranda M."/>
            <person name="Li Y."/>
            <person name="Liew Y.J."/>
            <person name="Baumgarten S."/>
            <person name="Simakov O."/>
            <person name="Wilson M."/>
            <person name="Piel J."/>
            <person name="Ashoor H."/>
            <person name="Bougouffa S."/>
            <person name="Bajic V.B."/>
            <person name="Ryu T."/>
            <person name="Ravasi T."/>
            <person name="Bayer T."/>
            <person name="Micklem G."/>
            <person name="Kim H."/>
            <person name="Bhak J."/>
            <person name="Lajeunesse T.C."/>
            <person name="Voolstra C.R."/>
        </authorList>
    </citation>
    <scope>NUCLEOTIDE SEQUENCE [LARGE SCALE GENOMIC DNA]</scope>
    <source>
        <strain evidence="1 2">CCMP2467</strain>
    </source>
</reference>
<evidence type="ECO:0000313" key="1">
    <source>
        <dbReference type="EMBL" id="OLP81212.1"/>
    </source>
</evidence>
<sequence>MRPASRRWLLGLGCLVLCFRGLTFAPLARLRPQCPLRPSVVLWAQGDQLEYFDVYTKEEFVALLSQKDGQRSVGEQEKIERMVGFLEGRNPSPRGAESILLVGKWELAFCGVLLASRGFRHLELLLQEEETGT</sequence>
<name>A0A1Q9CE69_SYMMI</name>
<dbReference type="AlphaFoldDB" id="A0A1Q9CE69"/>
<dbReference type="Proteomes" id="UP000186817">
    <property type="component" value="Unassembled WGS sequence"/>
</dbReference>
<organism evidence="1 2">
    <name type="scientific">Symbiodinium microadriaticum</name>
    <name type="common">Dinoflagellate</name>
    <name type="synonym">Zooxanthella microadriatica</name>
    <dbReference type="NCBI Taxonomy" id="2951"/>
    <lineage>
        <taxon>Eukaryota</taxon>
        <taxon>Sar</taxon>
        <taxon>Alveolata</taxon>
        <taxon>Dinophyceae</taxon>
        <taxon>Suessiales</taxon>
        <taxon>Symbiodiniaceae</taxon>
        <taxon>Symbiodinium</taxon>
    </lineage>
</organism>
<dbReference type="EMBL" id="LSRX01001302">
    <property type="protein sequence ID" value="OLP81212.1"/>
    <property type="molecule type" value="Genomic_DNA"/>
</dbReference>
<accession>A0A1Q9CE69</accession>
<evidence type="ECO:0000313" key="2">
    <source>
        <dbReference type="Proteomes" id="UP000186817"/>
    </source>
</evidence>
<dbReference type="OrthoDB" id="484291at2759"/>
<gene>
    <name evidence="1" type="ORF">AK812_SmicGene38275</name>
</gene>
<proteinExistence type="predicted"/>
<keyword evidence="2" id="KW-1185">Reference proteome</keyword>
<protein>
    <submittedName>
        <fullName evidence="1">Uncharacterized protein</fullName>
    </submittedName>
</protein>
<comment type="caution">
    <text evidence="1">The sequence shown here is derived from an EMBL/GenBank/DDBJ whole genome shotgun (WGS) entry which is preliminary data.</text>
</comment>